<keyword evidence="2 3" id="KW-0808">Transferase</keyword>
<evidence type="ECO:0000256" key="1">
    <source>
        <dbReference type="ARBA" id="ARBA00007047"/>
    </source>
</evidence>
<evidence type="ECO:0000256" key="2">
    <source>
        <dbReference type="ARBA" id="ARBA00022679"/>
    </source>
</evidence>
<reference evidence="3 4" key="1">
    <citation type="submission" date="2018-11" db="EMBL/GenBank/DDBJ databases">
        <title>Genome sequencing of Lachnoanaerobaculum sp. KCOM 2030 (= ChDC B114).</title>
        <authorList>
            <person name="Kook J.-K."/>
            <person name="Park S.-N."/>
            <person name="Lim Y.K."/>
        </authorList>
    </citation>
    <scope>NUCLEOTIDE SEQUENCE [LARGE SCALE GENOMIC DNA]</scope>
    <source>
        <strain evidence="3 4">KCOM 2030</strain>
    </source>
</reference>
<dbReference type="Gene3D" id="3.40.1080.10">
    <property type="entry name" value="Glutaconate Coenzyme A-transferase"/>
    <property type="match status" value="1"/>
</dbReference>
<dbReference type="SUPFAM" id="SSF100950">
    <property type="entry name" value="NagB/RpiA/CoA transferase-like"/>
    <property type="match status" value="1"/>
</dbReference>
<comment type="similarity">
    <text evidence="1">Belongs to the 3-oxoacid CoA-transferase subunit B family.</text>
</comment>
<dbReference type="SMART" id="SM00882">
    <property type="entry name" value="CoA_trans"/>
    <property type="match status" value="1"/>
</dbReference>
<dbReference type="Pfam" id="PF01144">
    <property type="entry name" value="CoA_trans"/>
    <property type="match status" value="1"/>
</dbReference>
<proteinExistence type="inferred from homology"/>
<keyword evidence="4" id="KW-1185">Reference proteome</keyword>
<gene>
    <name evidence="3" type="ORF">EHV10_03960</name>
</gene>
<protein>
    <submittedName>
        <fullName evidence="3">3-oxoacid CoA-transferase subunit B</fullName>
    </submittedName>
</protein>
<organism evidence="3 4">
    <name type="scientific">Lachnoanaerobaculum gingivalis</name>
    <dbReference type="NCBI Taxonomy" id="2490855"/>
    <lineage>
        <taxon>Bacteria</taxon>
        <taxon>Bacillati</taxon>
        <taxon>Bacillota</taxon>
        <taxon>Clostridia</taxon>
        <taxon>Lachnospirales</taxon>
        <taxon>Lachnospiraceae</taxon>
        <taxon>Lachnoanaerobaculum</taxon>
    </lineage>
</organism>
<dbReference type="AlphaFoldDB" id="A0A3P3R3A4"/>
<dbReference type="InterPro" id="IPR012791">
    <property type="entry name" value="3-oxoacid_CoA-transf_B"/>
</dbReference>
<dbReference type="Proteomes" id="UP000272490">
    <property type="component" value="Unassembled WGS sequence"/>
</dbReference>
<dbReference type="PROSITE" id="PS01274">
    <property type="entry name" value="COA_TRANSF_2"/>
    <property type="match status" value="1"/>
</dbReference>
<evidence type="ECO:0000313" key="3">
    <source>
        <dbReference type="EMBL" id="RRJ27160.1"/>
    </source>
</evidence>
<dbReference type="NCBIfam" id="TIGR02428">
    <property type="entry name" value="pcaJ_scoB_fam"/>
    <property type="match status" value="1"/>
</dbReference>
<dbReference type="GO" id="GO:0008410">
    <property type="term" value="F:CoA-transferase activity"/>
    <property type="evidence" value="ECO:0007669"/>
    <property type="project" value="InterPro"/>
</dbReference>
<dbReference type="PANTHER" id="PTHR13707:SF60">
    <property type="entry name" value="ACETATE COA-TRANSFERASE SUBUNIT ALPHA"/>
    <property type="match status" value="1"/>
</dbReference>
<name>A0A3P3R3A4_9FIRM</name>
<accession>A0A3P3R3A4</accession>
<dbReference type="InterPro" id="IPR004165">
    <property type="entry name" value="CoA_trans_fam_I"/>
</dbReference>
<dbReference type="InterPro" id="IPR037171">
    <property type="entry name" value="NagB/RpiA_transferase-like"/>
</dbReference>
<dbReference type="RefSeq" id="WP_128673502.1">
    <property type="nucleotide sequence ID" value="NZ_RRCO01000001.1"/>
</dbReference>
<sequence length="214" mass="22289">MSKERIARRVARDLNDGDVVNLGIGLPTMVADYVPEGIEITLQSENGILGMGHLASSATANKHLINSGGQNVTVLPGAAYFDSAFSFMIIRGGHVDMTVLGALQVDAHGNLASHIVPGKMVPGMGGAMDLVTGSKKVVVAMTHTAKDGSPKILKDITLPATAIHAVDEIVTELAVIKVTDEGLVLTEVAEGVSVEDVIAKTEAPLKVADDLKTF</sequence>
<dbReference type="EMBL" id="RRCO01000001">
    <property type="protein sequence ID" value="RRJ27160.1"/>
    <property type="molecule type" value="Genomic_DNA"/>
</dbReference>
<dbReference type="PANTHER" id="PTHR13707">
    <property type="entry name" value="KETOACID-COENZYME A TRANSFERASE"/>
    <property type="match status" value="1"/>
</dbReference>
<comment type="caution">
    <text evidence="3">The sequence shown here is derived from an EMBL/GenBank/DDBJ whole genome shotgun (WGS) entry which is preliminary data.</text>
</comment>
<dbReference type="OrthoDB" id="9778604at2"/>
<evidence type="ECO:0000313" key="4">
    <source>
        <dbReference type="Proteomes" id="UP000272490"/>
    </source>
</evidence>
<dbReference type="InterPro" id="IPR004164">
    <property type="entry name" value="CoA_transf_AS"/>
</dbReference>